<dbReference type="GeneID" id="119722251"/>
<feature type="signal peptide" evidence="3">
    <location>
        <begin position="1"/>
        <end position="22"/>
    </location>
</feature>
<name>A0A913Z999_PATMI</name>
<reference evidence="4" key="1">
    <citation type="submission" date="2022-11" db="UniProtKB">
        <authorList>
            <consortium name="EnsemblMetazoa"/>
        </authorList>
    </citation>
    <scope>IDENTIFICATION</scope>
</reference>
<evidence type="ECO:0000256" key="1">
    <source>
        <dbReference type="SAM" id="MobiDB-lite"/>
    </source>
</evidence>
<keyword evidence="2" id="KW-1133">Transmembrane helix</keyword>
<evidence type="ECO:0000256" key="2">
    <source>
        <dbReference type="SAM" id="Phobius"/>
    </source>
</evidence>
<dbReference type="Proteomes" id="UP000887568">
    <property type="component" value="Unplaced"/>
</dbReference>
<dbReference type="EnsemblMetazoa" id="XM_038192291.1">
    <property type="protein sequence ID" value="XP_038048219.1"/>
    <property type="gene ID" value="LOC119722251"/>
</dbReference>
<feature type="region of interest" description="Disordered" evidence="1">
    <location>
        <begin position="27"/>
        <end position="73"/>
    </location>
</feature>
<dbReference type="OrthoDB" id="10451396at2759"/>
<dbReference type="OMA" id="PALEWWA"/>
<keyword evidence="2" id="KW-0472">Membrane</keyword>
<sequence>MRKVSIRLLLLSTAFLLRKAVCLEDATPPPKRPMLPPPPPPPPNAPPTFRDGANQTTTAFAPTPTTFAPTTDPREPIQELIDTGGFELRIDVQFAWFQPNEVERFKATMGTTCNIYCATKGNCLINPKIADADDVMVYKIQLVSEVKRTAVSFYIKNPYARKELTLTSKQLKKMIVTKRISIEAALGYRLDLGDLDGVVPTEPTKIFPTGPALEWWAITLLAVGGALIPTGAIVIVVLDRRKKRTATEGACGKVWNRKISYRHITEGMINK</sequence>
<feature type="compositionally biased region" description="Pro residues" evidence="1">
    <location>
        <begin position="27"/>
        <end position="46"/>
    </location>
</feature>
<feature type="chain" id="PRO_5036742304" evidence="3">
    <location>
        <begin position="23"/>
        <end position="271"/>
    </location>
</feature>
<evidence type="ECO:0000313" key="4">
    <source>
        <dbReference type="EnsemblMetazoa" id="XP_038048219.1"/>
    </source>
</evidence>
<evidence type="ECO:0000256" key="3">
    <source>
        <dbReference type="SAM" id="SignalP"/>
    </source>
</evidence>
<accession>A0A913Z999</accession>
<keyword evidence="5" id="KW-1185">Reference proteome</keyword>
<feature type="compositionally biased region" description="Low complexity" evidence="1">
    <location>
        <begin position="56"/>
        <end position="71"/>
    </location>
</feature>
<proteinExistence type="predicted"/>
<protein>
    <submittedName>
        <fullName evidence="4">Uncharacterized protein</fullName>
    </submittedName>
</protein>
<dbReference type="RefSeq" id="XP_038048219.1">
    <property type="nucleotide sequence ID" value="XM_038192291.1"/>
</dbReference>
<keyword evidence="2" id="KW-0812">Transmembrane</keyword>
<keyword evidence="3" id="KW-0732">Signal</keyword>
<organism evidence="4 5">
    <name type="scientific">Patiria miniata</name>
    <name type="common">Bat star</name>
    <name type="synonym">Asterina miniata</name>
    <dbReference type="NCBI Taxonomy" id="46514"/>
    <lineage>
        <taxon>Eukaryota</taxon>
        <taxon>Metazoa</taxon>
        <taxon>Echinodermata</taxon>
        <taxon>Eleutherozoa</taxon>
        <taxon>Asterozoa</taxon>
        <taxon>Asteroidea</taxon>
        <taxon>Valvatacea</taxon>
        <taxon>Valvatida</taxon>
        <taxon>Asterinidae</taxon>
        <taxon>Patiria</taxon>
    </lineage>
</organism>
<evidence type="ECO:0000313" key="5">
    <source>
        <dbReference type="Proteomes" id="UP000887568"/>
    </source>
</evidence>
<feature type="transmembrane region" description="Helical" evidence="2">
    <location>
        <begin position="215"/>
        <end position="238"/>
    </location>
</feature>
<dbReference type="AlphaFoldDB" id="A0A913Z999"/>